<keyword evidence="5" id="KW-0046">Antibiotic resistance</keyword>
<evidence type="ECO:0000256" key="1">
    <source>
        <dbReference type="ARBA" id="ARBA00004202"/>
    </source>
</evidence>
<accession>A0ABV3LKW9</accession>
<sequence length="307" mass="33229">MQDIDNVITADNVTCSYGTFVAVDDISLQVRRGELYALLGTNGAGKTTVVETIEGHREPQSGSVTVLGGAPGDRTNIRPRMGMMLQDSGFAADLTVSETLTLLGELSGRSGDVGSILEQVDLAGRRGVRVGQLSGGERRRLDFAAAIFGDPELLVLDEPTNALDPEARDRLWAIVDRLRADGSTILLTTHYLEEAEEHADRVGLMHRGTLRAEGSVDQLVRDFPARISFETDFIPADLPVAVSNSDGQTVTIFTMEMQRDLFRLLNWAEDSAVTLRDLRASPAGLAEVFRQVASSEGPLPSMSVEET</sequence>
<dbReference type="SUPFAM" id="SSF52540">
    <property type="entry name" value="P-loop containing nucleoside triphosphate hydrolases"/>
    <property type="match status" value="1"/>
</dbReference>
<dbReference type="PANTHER" id="PTHR42711:SF17">
    <property type="entry name" value="ABC TRANSPORTER ATP-BINDING PROTEIN"/>
    <property type="match status" value="1"/>
</dbReference>
<keyword evidence="8" id="KW-1185">Reference proteome</keyword>
<keyword evidence="4 7" id="KW-0067">ATP-binding</keyword>
<dbReference type="EMBL" id="JBFBMH010000035">
    <property type="protein sequence ID" value="MEW1976557.1"/>
    <property type="molecule type" value="Genomic_DNA"/>
</dbReference>
<feature type="domain" description="ABC transporter" evidence="6">
    <location>
        <begin position="8"/>
        <end position="232"/>
    </location>
</feature>
<dbReference type="InterPro" id="IPR050763">
    <property type="entry name" value="ABC_transporter_ATP-binding"/>
</dbReference>
<dbReference type="Gene3D" id="3.40.50.300">
    <property type="entry name" value="P-loop containing nucleotide triphosphate hydrolases"/>
    <property type="match status" value="1"/>
</dbReference>
<dbReference type="PROSITE" id="PS50893">
    <property type="entry name" value="ABC_TRANSPORTER_2"/>
    <property type="match status" value="1"/>
</dbReference>
<name>A0ABV3LKW9_9MICO</name>
<dbReference type="InterPro" id="IPR003439">
    <property type="entry name" value="ABC_transporter-like_ATP-bd"/>
</dbReference>
<proteinExistence type="predicted"/>
<organism evidence="7 8">
    <name type="scientific">Microbacterium profundi</name>
    <dbReference type="NCBI Taxonomy" id="450380"/>
    <lineage>
        <taxon>Bacteria</taxon>
        <taxon>Bacillati</taxon>
        <taxon>Actinomycetota</taxon>
        <taxon>Actinomycetes</taxon>
        <taxon>Micrococcales</taxon>
        <taxon>Microbacteriaceae</taxon>
        <taxon>Microbacterium</taxon>
    </lineage>
</organism>
<comment type="subcellular location">
    <subcellularLocation>
        <location evidence="1">Cell membrane</location>
        <topology evidence="1">Peripheral membrane protein</topology>
    </subcellularLocation>
</comment>
<protein>
    <submittedName>
        <fullName evidence="7">ABC transporter ATP-binding protein</fullName>
    </submittedName>
</protein>
<dbReference type="InterPro" id="IPR027417">
    <property type="entry name" value="P-loop_NTPase"/>
</dbReference>
<keyword evidence="3" id="KW-0547">Nucleotide-binding</keyword>
<evidence type="ECO:0000256" key="3">
    <source>
        <dbReference type="ARBA" id="ARBA00022741"/>
    </source>
</evidence>
<dbReference type="Pfam" id="PF00005">
    <property type="entry name" value="ABC_tran"/>
    <property type="match status" value="1"/>
</dbReference>
<reference evidence="7 8" key="1">
    <citation type="submission" date="2024-06" db="EMBL/GenBank/DDBJ databases">
        <title>The Natural Products Discovery Center: Release of the First 8490 Sequenced Strains for Exploring Actinobacteria Biosynthetic Diversity.</title>
        <authorList>
            <person name="Kalkreuter E."/>
            <person name="Kautsar S.A."/>
            <person name="Yang D."/>
            <person name="Bader C.D."/>
            <person name="Teijaro C.N."/>
            <person name="Fluegel L."/>
            <person name="Davis C.M."/>
            <person name="Simpson J.R."/>
            <person name="Lauterbach L."/>
            <person name="Steele A.D."/>
            <person name="Gui C."/>
            <person name="Meng S."/>
            <person name="Li G."/>
            <person name="Viehrig K."/>
            <person name="Ye F."/>
            <person name="Su P."/>
            <person name="Kiefer A.F."/>
            <person name="Nichols A."/>
            <person name="Cepeda A.J."/>
            <person name="Yan W."/>
            <person name="Fan B."/>
            <person name="Jiang Y."/>
            <person name="Adhikari A."/>
            <person name="Zheng C.-J."/>
            <person name="Schuster L."/>
            <person name="Cowan T.M."/>
            <person name="Smanski M.J."/>
            <person name="Chevrette M.G."/>
            <person name="De Carvalho L.P.S."/>
            <person name="Shen B."/>
        </authorList>
    </citation>
    <scope>NUCLEOTIDE SEQUENCE [LARGE SCALE GENOMIC DNA]</scope>
    <source>
        <strain evidence="7 8">NPDC077434</strain>
    </source>
</reference>
<dbReference type="InterPro" id="IPR017871">
    <property type="entry name" value="ABC_transporter-like_CS"/>
</dbReference>
<evidence type="ECO:0000313" key="7">
    <source>
        <dbReference type="EMBL" id="MEW1976557.1"/>
    </source>
</evidence>
<comment type="caution">
    <text evidence="7">The sequence shown here is derived from an EMBL/GenBank/DDBJ whole genome shotgun (WGS) entry which is preliminary data.</text>
</comment>
<gene>
    <name evidence="7" type="ORF">AB0301_15995</name>
</gene>
<evidence type="ECO:0000256" key="4">
    <source>
        <dbReference type="ARBA" id="ARBA00022840"/>
    </source>
</evidence>
<evidence type="ECO:0000313" key="8">
    <source>
        <dbReference type="Proteomes" id="UP001553715"/>
    </source>
</evidence>
<dbReference type="PANTHER" id="PTHR42711">
    <property type="entry name" value="ABC TRANSPORTER ATP-BINDING PROTEIN"/>
    <property type="match status" value="1"/>
</dbReference>
<dbReference type="PROSITE" id="PS00211">
    <property type="entry name" value="ABC_TRANSPORTER_1"/>
    <property type="match status" value="1"/>
</dbReference>
<evidence type="ECO:0000256" key="2">
    <source>
        <dbReference type="ARBA" id="ARBA00022448"/>
    </source>
</evidence>
<evidence type="ECO:0000256" key="5">
    <source>
        <dbReference type="ARBA" id="ARBA00023251"/>
    </source>
</evidence>
<dbReference type="CDD" id="cd03230">
    <property type="entry name" value="ABC_DR_subfamily_A"/>
    <property type="match status" value="1"/>
</dbReference>
<evidence type="ECO:0000259" key="6">
    <source>
        <dbReference type="PROSITE" id="PS50893"/>
    </source>
</evidence>
<dbReference type="GO" id="GO:0005524">
    <property type="term" value="F:ATP binding"/>
    <property type="evidence" value="ECO:0007669"/>
    <property type="project" value="UniProtKB-KW"/>
</dbReference>
<dbReference type="Proteomes" id="UP001553715">
    <property type="component" value="Unassembled WGS sequence"/>
</dbReference>
<dbReference type="SMART" id="SM00382">
    <property type="entry name" value="AAA"/>
    <property type="match status" value="1"/>
</dbReference>
<dbReference type="RefSeq" id="WP_366233425.1">
    <property type="nucleotide sequence ID" value="NZ_JBFBMH010000035.1"/>
</dbReference>
<dbReference type="InterPro" id="IPR003593">
    <property type="entry name" value="AAA+_ATPase"/>
</dbReference>
<keyword evidence="2" id="KW-0813">Transport</keyword>